<comment type="caution">
    <text evidence="1">The sequence shown here is derived from an EMBL/GenBank/DDBJ whole genome shotgun (WGS) entry which is preliminary data.</text>
</comment>
<dbReference type="AlphaFoldDB" id="A0A832YZQ2"/>
<dbReference type="EMBL" id="DQTV01000035">
    <property type="protein sequence ID" value="HIP56746.1"/>
    <property type="molecule type" value="Genomic_DNA"/>
</dbReference>
<evidence type="ECO:0000313" key="2">
    <source>
        <dbReference type="Proteomes" id="UP000605805"/>
    </source>
</evidence>
<name>A0A832YZQ2_9CREN</name>
<organism evidence="1 2">
    <name type="scientific">Ignisphaera aggregans</name>
    <dbReference type="NCBI Taxonomy" id="334771"/>
    <lineage>
        <taxon>Archaea</taxon>
        <taxon>Thermoproteota</taxon>
        <taxon>Thermoprotei</taxon>
        <taxon>Desulfurococcales</taxon>
        <taxon>Desulfurococcaceae</taxon>
        <taxon>Ignisphaera</taxon>
    </lineage>
</organism>
<sequence>MDSKSECNALYERVREIVDIMALVMDCCVEFRKLVLPASKEWFSVKLPILIVNENGMVRAIEASVLFENGEQLTDLNAVLHNVDEAISKGNGYENQILNVEAVSL</sequence>
<evidence type="ECO:0000313" key="1">
    <source>
        <dbReference type="EMBL" id="HIP56746.1"/>
    </source>
</evidence>
<reference evidence="1" key="1">
    <citation type="journal article" date="2020" name="ISME J.">
        <title>Gammaproteobacteria mediating utilization of methyl-, sulfur- and petroleum organic compounds in deep ocean hydrothermal plumes.</title>
        <authorList>
            <person name="Zhou Z."/>
            <person name="Liu Y."/>
            <person name="Pan J."/>
            <person name="Cron B.R."/>
            <person name="Toner B.M."/>
            <person name="Anantharaman K."/>
            <person name="Breier J.A."/>
            <person name="Dick G.J."/>
            <person name="Li M."/>
        </authorList>
    </citation>
    <scope>NUCLEOTIDE SEQUENCE</scope>
    <source>
        <strain evidence="1">SZUA-1435</strain>
    </source>
</reference>
<proteinExistence type="predicted"/>
<accession>A0A832YZQ2</accession>
<protein>
    <submittedName>
        <fullName evidence="1">Uncharacterized protein</fullName>
    </submittedName>
</protein>
<gene>
    <name evidence="1" type="ORF">EYH02_01555</name>
</gene>
<dbReference type="Proteomes" id="UP000605805">
    <property type="component" value="Unassembled WGS sequence"/>
</dbReference>